<proteinExistence type="predicted"/>
<protein>
    <submittedName>
        <fullName evidence="1">Uncharacterized protein</fullName>
    </submittedName>
</protein>
<organism evidence="1 2">
    <name type="scientific">Mikania micrantha</name>
    <name type="common">bitter vine</name>
    <dbReference type="NCBI Taxonomy" id="192012"/>
    <lineage>
        <taxon>Eukaryota</taxon>
        <taxon>Viridiplantae</taxon>
        <taxon>Streptophyta</taxon>
        <taxon>Embryophyta</taxon>
        <taxon>Tracheophyta</taxon>
        <taxon>Spermatophyta</taxon>
        <taxon>Magnoliopsida</taxon>
        <taxon>eudicotyledons</taxon>
        <taxon>Gunneridae</taxon>
        <taxon>Pentapetalae</taxon>
        <taxon>asterids</taxon>
        <taxon>campanulids</taxon>
        <taxon>Asterales</taxon>
        <taxon>Asteraceae</taxon>
        <taxon>Asteroideae</taxon>
        <taxon>Heliantheae alliance</taxon>
        <taxon>Eupatorieae</taxon>
        <taxon>Mikania</taxon>
    </lineage>
</organism>
<dbReference type="AlphaFoldDB" id="A0A5N6N0B2"/>
<dbReference type="EMBL" id="SZYD01000014">
    <property type="protein sequence ID" value="KAD4179786.1"/>
    <property type="molecule type" value="Genomic_DNA"/>
</dbReference>
<comment type="caution">
    <text evidence="1">The sequence shown here is derived from an EMBL/GenBank/DDBJ whole genome shotgun (WGS) entry which is preliminary data.</text>
</comment>
<reference evidence="1 2" key="1">
    <citation type="submission" date="2019-05" db="EMBL/GenBank/DDBJ databases">
        <title>Mikania micrantha, genome provides insights into the molecular mechanism of rapid growth.</title>
        <authorList>
            <person name="Liu B."/>
        </authorList>
    </citation>
    <scope>NUCLEOTIDE SEQUENCE [LARGE SCALE GENOMIC DNA]</scope>
    <source>
        <strain evidence="1">NLD-2019</strain>
        <tissue evidence="1">Leaf</tissue>
    </source>
</reference>
<keyword evidence="2" id="KW-1185">Reference proteome</keyword>
<evidence type="ECO:0000313" key="1">
    <source>
        <dbReference type="EMBL" id="KAD4179786.1"/>
    </source>
</evidence>
<name>A0A5N6N0B2_9ASTR</name>
<sequence>MGWWLTVDWMAPVKRSGKGLEEKGGWGLKVGLMMVVAVVVDSPEIGNNIKEIMASSSSSKIAIPSTSISKPLPGYSWPQVHALDQEILNID</sequence>
<dbReference type="Proteomes" id="UP000326396">
    <property type="component" value="Linkage Group LG4"/>
</dbReference>
<accession>A0A5N6N0B2</accession>
<evidence type="ECO:0000313" key="2">
    <source>
        <dbReference type="Proteomes" id="UP000326396"/>
    </source>
</evidence>
<gene>
    <name evidence="1" type="ORF">E3N88_28377</name>
</gene>